<evidence type="ECO:0000313" key="2">
    <source>
        <dbReference type="Proteomes" id="UP000054144"/>
    </source>
</evidence>
<dbReference type="InterPro" id="IPR036788">
    <property type="entry name" value="T_IF-3_C_sf"/>
</dbReference>
<dbReference type="Proteomes" id="UP000054144">
    <property type="component" value="Unassembled WGS sequence"/>
</dbReference>
<dbReference type="Gene3D" id="3.30.110.10">
    <property type="entry name" value="Translation initiation factor 3 (IF-3), C-terminal domain"/>
    <property type="match status" value="1"/>
</dbReference>
<dbReference type="EMBL" id="KN881933">
    <property type="protein sequence ID" value="KIY47519.1"/>
    <property type="molecule type" value="Genomic_DNA"/>
</dbReference>
<evidence type="ECO:0008006" key="3">
    <source>
        <dbReference type="Google" id="ProtNLM"/>
    </source>
</evidence>
<accession>A0A0D7AAT5</accession>
<dbReference type="SUPFAM" id="SSF55200">
    <property type="entry name" value="Translation initiation factor IF3, C-terminal domain"/>
    <property type="match status" value="1"/>
</dbReference>
<reference evidence="1 2" key="1">
    <citation type="journal article" date="2015" name="Fungal Genet. Biol.">
        <title>Evolution of novel wood decay mechanisms in Agaricales revealed by the genome sequences of Fistulina hepatica and Cylindrobasidium torrendii.</title>
        <authorList>
            <person name="Floudas D."/>
            <person name="Held B.W."/>
            <person name="Riley R."/>
            <person name="Nagy L.G."/>
            <person name="Koehler G."/>
            <person name="Ransdell A.S."/>
            <person name="Younus H."/>
            <person name="Chow J."/>
            <person name="Chiniquy J."/>
            <person name="Lipzen A."/>
            <person name="Tritt A."/>
            <person name="Sun H."/>
            <person name="Haridas S."/>
            <person name="LaButti K."/>
            <person name="Ohm R.A."/>
            <person name="Kues U."/>
            <person name="Blanchette R.A."/>
            <person name="Grigoriev I.V."/>
            <person name="Minto R.E."/>
            <person name="Hibbett D.S."/>
        </authorList>
    </citation>
    <scope>NUCLEOTIDE SEQUENCE [LARGE SCALE GENOMIC DNA]</scope>
    <source>
        <strain evidence="1 2">ATCC 64428</strain>
    </source>
</reference>
<organism evidence="1 2">
    <name type="scientific">Fistulina hepatica ATCC 64428</name>
    <dbReference type="NCBI Taxonomy" id="1128425"/>
    <lineage>
        <taxon>Eukaryota</taxon>
        <taxon>Fungi</taxon>
        <taxon>Dikarya</taxon>
        <taxon>Basidiomycota</taxon>
        <taxon>Agaricomycotina</taxon>
        <taxon>Agaricomycetes</taxon>
        <taxon>Agaricomycetidae</taxon>
        <taxon>Agaricales</taxon>
        <taxon>Fistulinaceae</taxon>
        <taxon>Fistulina</taxon>
    </lineage>
</organism>
<sequence length="191" mass="21314">AETKETKETQSEASAINENIKHKLVKLVDENNRLGPPTTVAELVQNLPRNSKNMVTHFIQFVTKLDDREHGGATAIVRQVDRAARVKQQRDAKRAAKVQARKNAHKEVQLSWSSTDVDVEHKMKHAEETLGKGMSVTVIFAPKPGQSAPRRDDMQVRLDAVVARLQAVGKEQKAREFSRGMGAVFLKSTLE</sequence>
<proteinExistence type="predicted"/>
<keyword evidence="2" id="KW-1185">Reference proteome</keyword>
<feature type="non-terminal residue" evidence="1">
    <location>
        <position position="1"/>
    </location>
</feature>
<name>A0A0D7AAT5_9AGAR</name>
<gene>
    <name evidence="1" type="ORF">FISHEDRAFT_19713</name>
</gene>
<dbReference type="AlphaFoldDB" id="A0A0D7AAT5"/>
<dbReference type="OrthoDB" id="21573at2759"/>
<protein>
    <recommendedName>
        <fullName evidence="3">Translation initiation factor 3 N-terminal domain-containing protein</fullName>
    </recommendedName>
</protein>
<dbReference type="GO" id="GO:0006413">
    <property type="term" value="P:translational initiation"/>
    <property type="evidence" value="ECO:0007669"/>
    <property type="project" value="InterPro"/>
</dbReference>
<evidence type="ECO:0000313" key="1">
    <source>
        <dbReference type="EMBL" id="KIY47519.1"/>
    </source>
</evidence>
<feature type="non-terminal residue" evidence="1">
    <location>
        <position position="191"/>
    </location>
</feature>